<dbReference type="InterPro" id="IPR039261">
    <property type="entry name" value="FNR_nucleotide-bd"/>
</dbReference>
<dbReference type="PANTHER" id="PTHR47354">
    <property type="entry name" value="NADH OXIDOREDUCTASE HCR"/>
    <property type="match status" value="1"/>
</dbReference>
<dbReference type="Proteomes" id="UP000516369">
    <property type="component" value="Chromosome"/>
</dbReference>
<dbReference type="Pfam" id="PF00175">
    <property type="entry name" value="NAD_binding_1"/>
    <property type="match status" value="1"/>
</dbReference>
<name>A0A7H1N2T8_9PROT</name>
<dbReference type="Gene3D" id="2.40.30.10">
    <property type="entry name" value="Translation factors"/>
    <property type="match status" value="1"/>
</dbReference>
<sequence length="257" mass="27919">MPDATVRHVRPMLCRVVAIEEATVHIRIVRLEVVGGGPFRFTAGQYARVTFGEQRPREYSMANCPDDDIIEFHVRHASTSGASAYVAQRLRVGDEVRVEGPFGHAWLRQDHRGPLLAIAGGSGLAPMKSIVETAVRHHVCDDIYFYVGARDEADLYLEQRFCTLAAAFPGLRLVSALSEPVASTLRRLGTVIEAVDADIKSCVGMKAYVAGPPAMVNAAVQLLLARGLNPEDLHSDLFDPTLITGREMGKAGQSDGL</sequence>
<evidence type="ECO:0000259" key="1">
    <source>
        <dbReference type="PROSITE" id="PS51384"/>
    </source>
</evidence>
<dbReference type="SUPFAM" id="SSF63380">
    <property type="entry name" value="Riboflavin synthase domain-like"/>
    <property type="match status" value="1"/>
</dbReference>
<dbReference type="Gene3D" id="3.40.50.80">
    <property type="entry name" value="Nucleotide-binding domain of ferredoxin-NADP reductase (FNR) module"/>
    <property type="match status" value="1"/>
</dbReference>
<dbReference type="InterPro" id="IPR050415">
    <property type="entry name" value="MRET"/>
</dbReference>
<dbReference type="PRINTS" id="PR00410">
    <property type="entry name" value="PHEHYDRXLASE"/>
</dbReference>
<accession>A0A7H1N2T8</accession>
<dbReference type="AlphaFoldDB" id="A0A7H1N2T8"/>
<evidence type="ECO:0000313" key="2">
    <source>
        <dbReference type="EMBL" id="QNT70024.1"/>
    </source>
</evidence>
<dbReference type="EMBL" id="CP053923">
    <property type="protein sequence ID" value="QNT70024.1"/>
    <property type="molecule type" value="Genomic_DNA"/>
</dbReference>
<dbReference type="GO" id="GO:0016491">
    <property type="term" value="F:oxidoreductase activity"/>
    <property type="evidence" value="ECO:0007669"/>
    <property type="project" value="InterPro"/>
</dbReference>
<dbReference type="InterPro" id="IPR008333">
    <property type="entry name" value="Cbr1-like_FAD-bd_dom"/>
</dbReference>
<gene>
    <name evidence="2" type="ORF">HQ394_12615</name>
</gene>
<dbReference type="CDD" id="cd06187">
    <property type="entry name" value="O2ase_reductase_like"/>
    <property type="match status" value="1"/>
</dbReference>
<dbReference type="SUPFAM" id="SSF52343">
    <property type="entry name" value="Ferredoxin reductase-like, C-terminal NADP-linked domain"/>
    <property type="match status" value="1"/>
</dbReference>
<dbReference type="InterPro" id="IPR017938">
    <property type="entry name" value="Riboflavin_synthase-like_b-brl"/>
</dbReference>
<organism evidence="2 3">
    <name type="scientific">Defluviicoccus vanus</name>
    <dbReference type="NCBI Taxonomy" id="111831"/>
    <lineage>
        <taxon>Bacteria</taxon>
        <taxon>Pseudomonadati</taxon>
        <taxon>Pseudomonadota</taxon>
        <taxon>Alphaproteobacteria</taxon>
        <taxon>Rhodospirillales</taxon>
        <taxon>Rhodospirillaceae</taxon>
        <taxon>Defluviicoccus</taxon>
    </lineage>
</organism>
<dbReference type="Pfam" id="PF00970">
    <property type="entry name" value="FAD_binding_6"/>
    <property type="match status" value="1"/>
</dbReference>
<dbReference type="InterPro" id="IPR001433">
    <property type="entry name" value="OxRdtase_FAD/NAD-bd"/>
</dbReference>
<dbReference type="KEGG" id="dvn:HQ394_12615"/>
<dbReference type="PROSITE" id="PS51384">
    <property type="entry name" value="FAD_FR"/>
    <property type="match status" value="1"/>
</dbReference>
<dbReference type="PANTHER" id="PTHR47354:SF5">
    <property type="entry name" value="PROTEIN RFBI"/>
    <property type="match status" value="1"/>
</dbReference>
<feature type="domain" description="FAD-binding FR-type" evidence="1">
    <location>
        <begin position="9"/>
        <end position="108"/>
    </location>
</feature>
<keyword evidence="3" id="KW-1185">Reference proteome</keyword>
<reference evidence="2 3" key="1">
    <citation type="submission" date="2020-05" db="EMBL/GenBank/DDBJ databases">
        <title>Complete closed genome sequence of Defluviicoccus vanus.</title>
        <authorList>
            <person name="Bessarab I."/>
            <person name="Arumugam K."/>
            <person name="Maszenan A.M."/>
            <person name="Seviour R.J."/>
            <person name="Williams R.B."/>
        </authorList>
    </citation>
    <scope>NUCLEOTIDE SEQUENCE [LARGE SCALE GENOMIC DNA]</scope>
    <source>
        <strain evidence="2 3">Ben 114</strain>
    </source>
</reference>
<dbReference type="RefSeq" id="WP_190260535.1">
    <property type="nucleotide sequence ID" value="NZ_CP053923.1"/>
</dbReference>
<dbReference type="InterPro" id="IPR017927">
    <property type="entry name" value="FAD-bd_FR_type"/>
</dbReference>
<protein>
    <recommendedName>
        <fullName evidence="1">FAD-binding FR-type domain-containing protein</fullName>
    </recommendedName>
</protein>
<proteinExistence type="predicted"/>
<evidence type="ECO:0000313" key="3">
    <source>
        <dbReference type="Proteomes" id="UP000516369"/>
    </source>
</evidence>